<evidence type="ECO:0000313" key="1">
    <source>
        <dbReference type="EMBL" id="KZL75011.1"/>
    </source>
</evidence>
<evidence type="ECO:0000313" key="2">
    <source>
        <dbReference type="Proteomes" id="UP000076552"/>
    </source>
</evidence>
<protein>
    <submittedName>
        <fullName evidence="1">Hsp70 family chaperone</fullName>
    </submittedName>
</protein>
<dbReference type="Gene3D" id="3.30.420.40">
    <property type="match status" value="1"/>
</dbReference>
<dbReference type="Proteomes" id="UP000076552">
    <property type="component" value="Unassembled WGS sequence"/>
</dbReference>
<dbReference type="InterPro" id="IPR043129">
    <property type="entry name" value="ATPase_NBD"/>
</dbReference>
<dbReference type="PRINTS" id="PR00301">
    <property type="entry name" value="HEATSHOCK70"/>
</dbReference>
<comment type="caution">
    <text evidence="1">The sequence shown here is derived from an EMBL/GenBank/DDBJ whole genome shotgun (WGS) entry which is preliminary data.</text>
</comment>
<dbReference type="CDD" id="cd10170">
    <property type="entry name" value="ASKHA_NBD_HSP70"/>
    <property type="match status" value="1"/>
</dbReference>
<proteinExistence type="predicted"/>
<reference evidence="1 2" key="1">
    <citation type="submission" date="2015-06" db="EMBL/GenBank/DDBJ databases">
        <title>Survival trade-offs in plant roots during colonization by closely related pathogenic and mutualistic fungi.</title>
        <authorList>
            <person name="Hacquard S."/>
            <person name="Kracher B."/>
            <person name="Hiruma K."/>
            <person name="Weinman A."/>
            <person name="Muench P."/>
            <person name="Garrido Oter R."/>
            <person name="Ver Loren van Themaat E."/>
            <person name="Dallerey J.-F."/>
            <person name="Damm U."/>
            <person name="Henrissat B."/>
            <person name="Lespinet O."/>
            <person name="Thon M."/>
            <person name="Kemen E."/>
            <person name="McHardy A.C."/>
            <person name="Schulze-Lefert P."/>
            <person name="O'Connell R.J."/>
        </authorList>
    </citation>
    <scope>NUCLEOTIDE SEQUENCE [LARGE SCALE GENOMIC DNA]</scope>
    <source>
        <strain evidence="1 2">0861</strain>
    </source>
</reference>
<dbReference type="PANTHER" id="PTHR14187">
    <property type="entry name" value="ALPHA KINASE/ELONGATION FACTOR 2 KINASE"/>
    <property type="match status" value="1"/>
</dbReference>
<dbReference type="EMBL" id="LFIV01000027">
    <property type="protein sequence ID" value="KZL75011.1"/>
    <property type="molecule type" value="Genomic_DNA"/>
</dbReference>
<gene>
    <name evidence="1" type="ORF">CT0861_04687</name>
</gene>
<organism evidence="1 2">
    <name type="scientific">Colletotrichum tofieldiae</name>
    <dbReference type="NCBI Taxonomy" id="708197"/>
    <lineage>
        <taxon>Eukaryota</taxon>
        <taxon>Fungi</taxon>
        <taxon>Dikarya</taxon>
        <taxon>Ascomycota</taxon>
        <taxon>Pezizomycotina</taxon>
        <taxon>Sordariomycetes</taxon>
        <taxon>Hypocreomycetidae</taxon>
        <taxon>Glomerellales</taxon>
        <taxon>Glomerellaceae</taxon>
        <taxon>Colletotrichum</taxon>
        <taxon>Colletotrichum spaethianum species complex</taxon>
    </lineage>
</organism>
<dbReference type="AlphaFoldDB" id="A0A166VVW9"/>
<dbReference type="SUPFAM" id="SSF53067">
    <property type="entry name" value="Actin-like ATPase domain"/>
    <property type="match status" value="2"/>
</dbReference>
<keyword evidence="2" id="KW-1185">Reference proteome</keyword>
<dbReference type="STRING" id="708197.A0A166VVW9"/>
<sequence>MGISKRLSLRHSNSAGPEKAWSLKDFVAKLRKKRDKEVDNVLVIGIDFGTTYSGAAWATITDFETDEIHLITSWPGCGYEEGKTPTELFYEQGNVTWGYNIPDDAEPVRWFKLLLLRDEDLPQELRDAEYVLRARKVLRELKKTPVELTADYLRCLWRHVVQSIEKERGKSVVDGFAFHVVLTVPAIWKNYARQAMEEAARKAGILDSRMAGPTSLSFAPEPEAAALATICEPGRVIQSNDTYIICDAGGGGLCGGIFVDEAFEAICKERLGRNWSRLSQSSIKMIMKKQWETDIKSQFRVEGNKSKDYIVVIPHEAFSGGSLDDTSRHPVIKGGKIIFRSSDIQSAFNDVFLRIEKLVDEQIKKAKESNLRVTGIIMVGGLGSSPYLFDHLNAKYNGPGQSTADTSMPFERAPKLHSISVVSTIARQSLGVSMNERFDKRKHLKADRYWDEEEDAYFAKNQMSWYLFKGQDVPKQQPVRHTFYELYDNEVKYNEIRKAYKCKILQNDEDIPSTRRTPSVKELCTITVELPKTFSELESWINPREVKFKKLEFDIEMVPSGASCDFSIYYEDEKLGSQQASVEFD</sequence>
<accession>A0A166VVW9</accession>
<dbReference type="PANTHER" id="PTHR14187:SF5">
    <property type="entry name" value="HEAT SHOCK 70 KDA PROTEIN 12A"/>
    <property type="match status" value="1"/>
</dbReference>
<name>A0A166VVW9_9PEZI</name>